<name>A0A2S4N5M8_9FLAO</name>
<dbReference type="SUPFAM" id="SSF56988">
    <property type="entry name" value="Anthrax protective antigen"/>
    <property type="match status" value="1"/>
</dbReference>
<dbReference type="InterPro" id="IPR011658">
    <property type="entry name" value="PA14_dom"/>
</dbReference>
<evidence type="ECO:0000256" key="1">
    <source>
        <dbReference type="SAM" id="SignalP"/>
    </source>
</evidence>
<dbReference type="Pfam" id="PF07691">
    <property type="entry name" value="PA14"/>
    <property type="match status" value="1"/>
</dbReference>
<feature type="chain" id="PRO_5015471754" evidence="1">
    <location>
        <begin position="19"/>
        <end position="246"/>
    </location>
</feature>
<dbReference type="SMART" id="SM00758">
    <property type="entry name" value="PA14"/>
    <property type="match status" value="1"/>
</dbReference>
<sequence>MKNFFILIFLFYLSMSFAQVGIETTTPNGILDVNSSTSGIVAPTVALTSLNVASPVVNPQGGALKNNTLVYHNGTNGIDSGYYYWETNKWIKLMNSAPTTGLQYFVFSGTGVSPGNNKPDLSNLTASGLCTSLLNDSTQNALVTGDNFTVKLTGYYYVSTTGDFKLQSYTDDGARVYVDDVLILNRWIDQGATVFDGVTVKLAKGYHKFEFWYYENTGTDQMEFRWLTNANGHTGVINASDFFISY</sequence>
<dbReference type="PROSITE" id="PS51820">
    <property type="entry name" value="PA14"/>
    <property type="match status" value="1"/>
</dbReference>
<dbReference type="AlphaFoldDB" id="A0A2S4N5M8"/>
<feature type="signal peptide" evidence="1">
    <location>
        <begin position="1"/>
        <end position="18"/>
    </location>
</feature>
<evidence type="ECO:0000313" key="4">
    <source>
        <dbReference type="Proteomes" id="UP000237056"/>
    </source>
</evidence>
<organism evidence="3 4">
    <name type="scientific">Flavobacterium croceum DSM 17960</name>
    <dbReference type="NCBI Taxonomy" id="1121886"/>
    <lineage>
        <taxon>Bacteria</taxon>
        <taxon>Pseudomonadati</taxon>
        <taxon>Bacteroidota</taxon>
        <taxon>Flavobacteriia</taxon>
        <taxon>Flavobacteriales</taxon>
        <taxon>Flavobacteriaceae</taxon>
        <taxon>Flavobacterium</taxon>
    </lineage>
</organism>
<dbReference type="EMBL" id="PQNY01000015">
    <property type="protein sequence ID" value="POS01029.1"/>
    <property type="molecule type" value="Genomic_DNA"/>
</dbReference>
<keyword evidence="1" id="KW-0732">Signal</keyword>
<dbReference type="OrthoDB" id="1430919at2"/>
<protein>
    <submittedName>
        <fullName evidence="3">PA14 domain-containing protein</fullName>
    </submittedName>
</protein>
<keyword evidence="4" id="KW-1185">Reference proteome</keyword>
<gene>
    <name evidence="3" type="ORF">Q361_11535</name>
</gene>
<dbReference type="Gene3D" id="3.90.182.10">
    <property type="entry name" value="Toxin - Anthrax Protective Antigen,domain 1"/>
    <property type="match status" value="1"/>
</dbReference>
<accession>A0A2S4N5M8</accession>
<dbReference type="RefSeq" id="WP_103726784.1">
    <property type="nucleotide sequence ID" value="NZ_PQNY01000015.1"/>
</dbReference>
<feature type="domain" description="PA14" evidence="2">
    <location>
        <begin position="97"/>
        <end position="240"/>
    </location>
</feature>
<dbReference type="Proteomes" id="UP000237056">
    <property type="component" value="Unassembled WGS sequence"/>
</dbReference>
<evidence type="ECO:0000259" key="2">
    <source>
        <dbReference type="PROSITE" id="PS51820"/>
    </source>
</evidence>
<comment type="caution">
    <text evidence="3">The sequence shown here is derived from an EMBL/GenBank/DDBJ whole genome shotgun (WGS) entry which is preliminary data.</text>
</comment>
<dbReference type="InterPro" id="IPR037524">
    <property type="entry name" value="PA14/GLEYA"/>
</dbReference>
<reference evidence="3 4" key="1">
    <citation type="submission" date="2018-01" db="EMBL/GenBank/DDBJ databases">
        <title>Genomic Encyclopedia of Type Strains, Phase I: the one thousand microbial genomes (KMG-I) project.</title>
        <authorList>
            <person name="Goeker M."/>
        </authorList>
    </citation>
    <scope>NUCLEOTIDE SEQUENCE [LARGE SCALE GENOMIC DNA]</scope>
    <source>
        <strain evidence="3 4">DSM 17960</strain>
    </source>
</reference>
<evidence type="ECO:0000313" key="3">
    <source>
        <dbReference type="EMBL" id="POS01029.1"/>
    </source>
</evidence>
<proteinExistence type="predicted"/>